<dbReference type="GO" id="GO:0003677">
    <property type="term" value="F:DNA binding"/>
    <property type="evidence" value="ECO:0007669"/>
    <property type="project" value="InterPro"/>
</dbReference>
<evidence type="ECO:0000313" key="3">
    <source>
        <dbReference type="Proteomes" id="UP000050940"/>
    </source>
</evidence>
<evidence type="ECO:0000313" key="2">
    <source>
        <dbReference type="EMBL" id="KRG84051.1"/>
    </source>
</evidence>
<name>A0A0R0E2Q4_9GAMM</name>
<dbReference type="RefSeq" id="WP_152979583.1">
    <property type="nucleotide sequence ID" value="NZ_LDJP01000059.1"/>
</dbReference>
<dbReference type="InterPro" id="IPR003346">
    <property type="entry name" value="Transposase_20"/>
</dbReference>
<reference evidence="2 3" key="1">
    <citation type="submission" date="2015-05" db="EMBL/GenBank/DDBJ databases">
        <title>Genome sequencing and analysis of members of genus Stenotrophomonas.</title>
        <authorList>
            <person name="Patil P.P."/>
            <person name="Midha S."/>
            <person name="Patil P.B."/>
        </authorList>
    </citation>
    <scope>NUCLEOTIDE SEQUENCE [LARGE SCALE GENOMIC DNA]</scope>
    <source>
        <strain evidence="2 3">JCM 16244</strain>
    </source>
</reference>
<dbReference type="PANTHER" id="PTHR33055:SF3">
    <property type="entry name" value="PUTATIVE TRANSPOSASE FOR IS117-RELATED"/>
    <property type="match status" value="1"/>
</dbReference>
<dbReference type="Proteomes" id="UP000050940">
    <property type="component" value="Unassembled WGS sequence"/>
</dbReference>
<organism evidence="2 3">
    <name type="scientific">Stenotrophomonas daejeonensis</name>
    <dbReference type="NCBI Taxonomy" id="659018"/>
    <lineage>
        <taxon>Bacteria</taxon>
        <taxon>Pseudomonadati</taxon>
        <taxon>Pseudomonadota</taxon>
        <taxon>Gammaproteobacteria</taxon>
        <taxon>Lysobacterales</taxon>
        <taxon>Lysobacteraceae</taxon>
        <taxon>Stenotrophomonas</taxon>
    </lineage>
</organism>
<sequence length="92" mass="10127">GLNPARRQSGTHEGKVRISRVGNATLRAKLYMPALVGKRHNPVLAAFAQRLAERGKPPKLILCALMRKLLHIVWGVLKSATPFDPRKAIARA</sequence>
<gene>
    <name evidence="2" type="ORF">ABB34_10565</name>
</gene>
<dbReference type="OrthoDB" id="9795150at2"/>
<accession>A0A0R0E2Q4</accession>
<proteinExistence type="predicted"/>
<dbReference type="GO" id="GO:0004803">
    <property type="term" value="F:transposase activity"/>
    <property type="evidence" value="ECO:0007669"/>
    <property type="project" value="InterPro"/>
</dbReference>
<dbReference type="PATRIC" id="fig|659018.3.peg.2138"/>
<dbReference type="Pfam" id="PF02371">
    <property type="entry name" value="Transposase_20"/>
    <property type="match status" value="1"/>
</dbReference>
<dbReference type="AlphaFoldDB" id="A0A0R0E2Q4"/>
<evidence type="ECO:0000259" key="1">
    <source>
        <dbReference type="Pfam" id="PF02371"/>
    </source>
</evidence>
<keyword evidence="3" id="KW-1185">Reference proteome</keyword>
<dbReference type="InterPro" id="IPR047650">
    <property type="entry name" value="Transpos_IS110"/>
</dbReference>
<dbReference type="EMBL" id="LDJP01000059">
    <property type="protein sequence ID" value="KRG84051.1"/>
    <property type="molecule type" value="Genomic_DNA"/>
</dbReference>
<comment type="caution">
    <text evidence="2">The sequence shown here is derived from an EMBL/GenBank/DDBJ whole genome shotgun (WGS) entry which is preliminary data.</text>
</comment>
<dbReference type="GO" id="GO:0006313">
    <property type="term" value="P:DNA transposition"/>
    <property type="evidence" value="ECO:0007669"/>
    <property type="project" value="InterPro"/>
</dbReference>
<feature type="non-terminal residue" evidence="2">
    <location>
        <position position="1"/>
    </location>
</feature>
<dbReference type="PANTHER" id="PTHR33055">
    <property type="entry name" value="TRANSPOSASE FOR INSERTION SEQUENCE ELEMENT IS1111A"/>
    <property type="match status" value="1"/>
</dbReference>
<feature type="domain" description="Transposase IS116/IS110/IS902 C-terminal" evidence="1">
    <location>
        <begin position="1"/>
        <end position="48"/>
    </location>
</feature>
<protein>
    <submittedName>
        <fullName evidence="2">Transposase</fullName>
    </submittedName>
</protein>